<dbReference type="AlphaFoldDB" id="A0AAN8M0Y9"/>
<evidence type="ECO:0000313" key="2">
    <source>
        <dbReference type="Proteomes" id="UP001356427"/>
    </source>
</evidence>
<dbReference type="EMBL" id="JAGTTL010000008">
    <property type="protein sequence ID" value="KAK6319539.1"/>
    <property type="molecule type" value="Genomic_DNA"/>
</dbReference>
<gene>
    <name evidence="1" type="ORF">J4Q44_G00107500</name>
</gene>
<dbReference type="Gene3D" id="3.30.2350.10">
    <property type="entry name" value="Pseudouridine synthase"/>
    <property type="match status" value="1"/>
</dbReference>
<dbReference type="InterPro" id="IPR020103">
    <property type="entry name" value="PsdUridine_synth_cat_dom_sf"/>
</dbReference>
<dbReference type="GO" id="GO:0001522">
    <property type="term" value="P:pseudouridine synthesis"/>
    <property type="evidence" value="ECO:0007669"/>
    <property type="project" value="InterPro"/>
</dbReference>
<accession>A0AAN8M0Y9</accession>
<reference evidence="1 2" key="1">
    <citation type="submission" date="2021-04" db="EMBL/GenBank/DDBJ databases">
        <authorList>
            <person name="De Guttry C."/>
            <person name="Zahm M."/>
            <person name="Klopp C."/>
            <person name="Cabau C."/>
            <person name="Louis A."/>
            <person name="Berthelot C."/>
            <person name="Parey E."/>
            <person name="Roest Crollius H."/>
            <person name="Montfort J."/>
            <person name="Robinson-Rechavi M."/>
            <person name="Bucao C."/>
            <person name="Bouchez O."/>
            <person name="Gislard M."/>
            <person name="Lluch J."/>
            <person name="Milhes M."/>
            <person name="Lampietro C."/>
            <person name="Lopez Roques C."/>
            <person name="Donnadieu C."/>
            <person name="Braasch I."/>
            <person name="Desvignes T."/>
            <person name="Postlethwait J."/>
            <person name="Bobe J."/>
            <person name="Wedekind C."/>
            <person name="Guiguen Y."/>
        </authorList>
    </citation>
    <scope>NUCLEOTIDE SEQUENCE [LARGE SCALE GENOMIC DNA]</scope>
    <source>
        <strain evidence="1">Cs_M1</strain>
        <tissue evidence="1">Blood</tissue>
    </source>
</reference>
<dbReference type="GO" id="GO:0003723">
    <property type="term" value="F:RNA binding"/>
    <property type="evidence" value="ECO:0007669"/>
    <property type="project" value="InterPro"/>
</dbReference>
<comment type="caution">
    <text evidence="1">The sequence shown here is derived from an EMBL/GenBank/DDBJ whole genome shotgun (WGS) entry which is preliminary data.</text>
</comment>
<keyword evidence="2" id="KW-1185">Reference proteome</keyword>
<organism evidence="1 2">
    <name type="scientific">Coregonus suidteri</name>
    <dbReference type="NCBI Taxonomy" id="861788"/>
    <lineage>
        <taxon>Eukaryota</taxon>
        <taxon>Metazoa</taxon>
        <taxon>Chordata</taxon>
        <taxon>Craniata</taxon>
        <taxon>Vertebrata</taxon>
        <taxon>Euteleostomi</taxon>
        <taxon>Actinopterygii</taxon>
        <taxon>Neopterygii</taxon>
        <taxon>Teleostei</taxon>
        <taxon>Protacanthopterygii</taxon>
        <taxon>Salmoniformes</taxon>
        <taxon>Salmonidae</taxon>
        <taxon>Coregoninae</taxon>
        <taxon>Coregonus</taxon>
    </lineage>
</organism>
<protein>
    <submittedName>
        <fullName evidence="1">Uncharacterized protein</fullName>
    </submittedName>
</protein>
<name>A0AAN8M0Y9_9TELE</name>
<proteinExistence type="predicted"/>
<dbReference type="Proteomes" id="UP001356427">
    <property type="component" value="Unassembled WGS sequence"/>
</dbReference>
<dbReference type="SUPFAM" id="SSF55120">
    <property type="entry name" value="Pseudouridine synthase"/>
    <property type="match status" value="1"/>
</dbReference>
<evidence type="ECO:0000313" key="1">
    <source>
        <dbReference type="EMBL" id="KAK6319539.1"/>
    </source>
</evidence>
<dbReference type="GO" id="GO:0009982">
    <property type="term" value="F:pseudouridine synthase activity"/>
    <property type="evidence" value="ECO:0007669"/>
    <property type="project" value="InterPro"/>
</dbReference>
<sequence>MRAGSHSQLQVCLGLDKETTGTLLLARTEEALGYANRQAQGAVTQYRVLDSSNGCSLVELHPITALGCHIIGDHKYSHWTKLPPQKLRDGVLRRLGLEQSKARC</sequence>